<dbReference type="OrthoDB" id="10282014at2759"/>
<evidence type="ECO:0000313" key="2">
    <source>
        <dbReference type="Proteomes" id="UP000055024"/>
    </source>
</evidence>
<dbReference type="Proteomes" id="UP000055024">
    <property type="component" value="Unassembled WGS sequence"/>
</dbReference>
<accession>A0A0V1GHE4</accession>
<protein>
    <submittedName>
        <fullName evidence="1">Uncharacterized protein</fullName>
    </submittedName>
</protein>
<sequence length="43" mass="5048">MDKSKAFRKRKESDGQHQAEKLLEIYSAVDIPFFDNQQKALVH</sequence>
<name>A0A0V1GHE4_9BILA</name>
<keyword evidence="2" id="KW-1185">Reference proteome</keyword>
<comment type="caution">
    <text evidence="1">The sequence shown here is derived from an EMBL/GenBank/DDBJ whole genome shotgun (WGS) entry which is preliminary data.</text>
</comment>
<gene>
    <name evidence="1" type="ORF">T11_9329</name>
</gene>
<proteinExistence type="predicted"/>
<evidence type="ECO:0000313" key="1">
    <source>
        <dbReference type="EMBL" id="KRY97636.1"/>
    </source>
</evidence>
<dbReference type="AlphaFoldDB" id="A0A0V1GHE4"/>
<organism evidence="1 2">
    <name type="scientific">Trichinella zimbabwensis</name>
    <dbReference type="NCBI Taxonomy" id="268475"/>
    <lineage>
        <taxon>Eukaryota</taxon>
        <taxon>Metazoa</taxon>
        <taxon>Ecdysozoa</taxon>
        <taxon>Nematoda</taxon>
        <taxon>Enoplea</taxon>
        <taxon>Dorylaimia</taxon>
        <taxon>Trichinellida</taxon>
        <taxon>Trichinellidae</taxon>
        <taxon>Trichinella</taxon>
    </lineage>
</organism>
<dbReference type="EMBL" id="JYDP01001903">
    <property type="protein sequence ID" value="KRY97636.1"/>
    <property type="molecule type" value="Genomic_DNA"/>
</dbReference>
<reference evidence="1 2" key="1">
    <citation type="submission" date="2015-01" db="EMBL/GenBank/DDBJ databases">
        <title>Evolution of Trichinella species and genotypes.</title>
        <authorList>
            <person name="Korhonen P.K."/>
            <person name="Edoardo P."/>
            <person name="Giuseppe L.R."/>
            <person name="Gasser R.B."/>
        </authorList>
    </citation>
    <scope>NUCLEOTIDE SEQUENCE [LARGE SCALE GENOMIC DNA]</scope>
    <source>
        <strain evidence="1">ISS1029</strain>
    </source>
</reference>